<evidence type="ECO:0000256" key="4">
    <source>
        <dbReference type="SAM" id="SignalP"/>
    </source>
</evidence>
<evidence type="ECO:0000256" key="3">
    <source>
        <dbReference type="ARBA" id="ARBA00022801"/>
    </source>
</evidence>
<evidence type="ECO:0000313" key="6">
    <source>
        <dbReference type="EMBL" id="VEJ17132.1"/>
    </source>
</evidence>
<dbReference type="PROSITE" id="PS01123">
    <property type="entry name" value="TNASE_1"/>
    <property type="match status" value="1"/>
</dbReference>
<dbReference type="PANTHER" id="PTHR12302">
    <property type="entry name" value="EBNA2 BINDING PROTEIN P100"/>
    <property type="match status" value="1"/>
</dbReference>
<dbReference type="SMART" id="SM00318">
    <property type="entry name" value="SNc"/>
    <property type="match status" value="1"/>
</dbReference>
<dbReference type="EMBL" id="LR134515">
    <property type="protein sequence ID" value="VEJ17132.1"/>
    <property type="molecule type" value="Genomic_DNA"/>
</dbReference>
<gene>
    <name evidence="6" type="primary">nucH</name>
    <name evidence="6" type="ORF">NCTC10976_01237</name>
</gene>
<evidence type="ECO:0000313" key="7">
    <source>
        <dbReference type="Proteomes" id="UP000275510"/>
    </source>
</evidence>
<dbReference type="RefSeq" id="WP_005601598.1">
    <property type="nucleotide sequence ID" value="NZ_CBDBTA010000046.1"/>
</dbReference>
<keyword evidence="2 6" id="KW-0255">Endonuclease</keyword>
<dbReference type="EC" id="3.1.31.1" evidence="6"/>
<evidence type="ECO:0000256" key="1">
    <source>
        <dbReference type="ARBA" id="ARBA00022722"/>
    </source>
</evidence>
<dbReference type="GO" id="GO:0003676">
    <property type="term" value="F:nucleic acid binding"/>
    <property type="evidence" value="ECO:0007669"/>
    <property type="project" value="InterPro"/>
</dbReference>
<keyword evidence="3 6" id="KW-0378">Hydrolase</keyword>
<feature type="signal peptide" evidence="4">
    <location>
        <begin position="1"/>
        <end position="22"/>
    </location>
</feature>
<dbReference type="InterPro" id="IPR002071">
    <property type="entry name" value="Thermonucl_AS"/>
</dbReference>
<sequence>MKVIYSLILFVFFNLISPSLYAASDNEISCKVVGISDGDTLTCLHKCKPLKVRLLHIDAPESAQSYGNKAKQTLANLVFKKQVILRYNGYDRYQRLLAVVYDEQERNINLLLVKRGMAWAYRETLPIYENAMQKAKREKQGLWQDKSPINPAQWRQIHQADKRSDFDWHLQNRAKTRPLAKEKAVDCHKVLHCRDFSDYQSAKRYFDLCGSKTMDGNRDGIPCNKLYREAVR</sequence>
<dbReference type="SUPFAM" id="SSF50199">
    <property type="entry name" value="Staphylococcal nuclease"/>
    <property type="match status" value="1"/>
</dbReference>
<keyword evidence="4" id="KW-0732">Signal</keyword>
<dbReference type="InterPro" id="IPR035437">
    <property type="entry name" value="SNase_OB-fold_sf"/>
</dbReference>
<dbReference type="Proteomes" id="UP000275510">
    <property type="component" value="Chromosome"/>
</dbReference>
<dbReference type="PANTHER" id="PTHR12302:SF3">
    <property type="entry name" value="SERINE_THREONINE-PROTEIN KINASE 31"/>
    <property type="match status" value="1"/>
</dbReference>
<organism evidence="6 7">
    <name type="scientific">Actinobacillus pleuropneumoniae</name>
    <name type="common">Haemophilus pleuropneumoniae</name>
    <dbReference type="NCBI Taxonomy" id="715"/>
    <lineage>
        <taxon>Bacteria</taxon>
        <taxon>Pseudomonadati</taxon>
        <taxon>Pseudomonadota</taxon>
        <taxon>Gammaproteobacteria</taxon>
        <taxon>Pasteurellales</taxon>
        <taxon>Pasteurellaceae</taxon>
        <taxon>Actinobacillus</taxon>
    </lineage>
</organism>
<feature type="chain" id="PRO_5018688960" evidence="4">
    <location>
        <begin position="23"/>
        <end position="232"/>
    </location>
</feature>
<dbReference type="Pfam" id="PF00565">
    <property type="entry name" value="SNase"/>
    <property type="match status" value="1"/>
</dbReference>
<reference evidence="6 7" key="1">
    <citation type="submission" date="2018-12" db="EMBL/GenBank/DDBJ databases">
        <authorList>
            <consortium name="Pathogen Informatics"/>
        </authorList>
    </citation>
    <scope>NUCLEOTIDE SEQUENCE [LARGE SCALE GENOMIC DNA]</scope>
    <source>
        <strain evidence="6 7">NCTC10976</strain>
    </source>
</reference>
<accession>A0A3S4Z596</accession>
<dbReference type="PROSITE" id="PS01284">
    <property type="entry name" value="TNASE_2"/>
    <property type="match status" value="1"/>
</dbReference>
<feature type="domain" description="TNase-like" evidence="5">
    <location>
        <begin position="26"/>
        <end position="145"/>
    </location>
</feature>
<evidence type="ECO:0000256" key="2">
    <source>
        <dbReference type="ARBA" id="ARBA00022759"/>
    </source>
</evidence>
<keyword evidence="1" id="KW-0540">Nuclease</keyword>
<dbReference type="AlphaFoldDB" id="A0A3S4Z596"/>
<dbReference type="InterPro" id="IPR016071">
    <property type="entry name" value="Staphylococal_nuclease_OB-fold"/>
</dbReference>
<proteinExistence type="predicted"/>
<evidence type="ECO:0000259" key="5">
    <source>
        <dbReference type="PROSITE" id="PS50830"/>
    </source>
</evidence>
<dbReference type="Gene3D" id="2.40.50.90">
    <property type="match status" value="1"/>
</dbReference>
<protein>
    <submittedName>
        <fullName evidence="6">Putative endonuclease</fullName>
        <ecNumber evidence="6">3.1.31.1</ecNumber>
    </submittedName>
</protein>
<name>A0A3S4Z596_ACTPL</name>
<dbReference type="GO" id="GO:1990599">
    <property type="term" value="F:3' overhang single-stranded DNA endodeoxyribonuclease activity"/>
    <property type="evidence" value="ECO:0007669"/>
    <property type="project" value="UniProtKB-EC"/>
</dbReference>
<dbReference type="PROSITE" id="PS50830">
    <property type="entry name" value="TNASE_3"/>
    <property type="match status" value="1"/>
</dbReference>